<feature type="domain" description="Methyltransferase" evidence="1">
    <location>
        <begin position="121"/>
        <end position="213"/>
    </location>
</feature>
<dbReference type="SUPFAM" id="SSF53335">
    <property type="entry name" value="S-adenosyl-L-methionine-dependent methyltransferases"/>
    <property type="match status" value="1"/>
</dbReference>
<proteinExistence type="predicted"/>
<gene>
    <name evidence="2" type="ORF">TeGR_g7708</name>
</gene>
<dbReference type="Pfam" id="PF13649">
    <property type="entry name" value="Methyltransf_25"/>
    <property type="match status" value="1"/>
</dbReference>
<protein>
    <recommendedName>
        <fullName evidence="1">Methyltransferase domain-containing protein</fullName>
    </recommendedName>
</protein>
<dbReference type="InterPro" id="IPR029063">
    <property type="entry name" value="SAM-dependent_MTases_sf"/>
</dbReference>
<evidence type="ECO:0000313" key="3">
    <source>
        <dbReference type="Proteomes" id="UP001165060"/>
    </source>
</evidence>
<evidence type="ECO:0000313" key="2">
    <source>
        <dbReference type="EMBL" id="GMI33028.1"/>
    </source>
</evidence>
<evidence type="ECO:0000259" key="1">
    <source>
        <dbReference type="Pfam" id="PF13649"/>
    </source>
</evidence>
<keyword evidence="3" id="KW-1185">Reference proteome</keyword>
<sequence>MANDRLHLSCSGCEMLAGQVLPLLGVAAPDPKPLAPGFLLEGSEGALQFSENHKSAMQRAEDETNREMDEQPFQSTFGLNKGKRPYVNYTYGELTALTVSHVLSAITAASAPGPAERVKKVCDLGCGTGGILLAARMSLGPEVKLWGGDVMGSYVRQAEKALKAFGADSTLVVGDFCDEANLGWRDSDVVMVASTMYEPVLMADITRLWAEVAQEGSWIVTLDKTVEGPGVERVAEIEGQGSWGKCRVVLHRKRAGWKGIDGRGTEGVVTKW</sequence>
<accession>A0ABQ6MV12</accession>
<reference evidence="2 3" key="1">
    <citation type="journal article" date="2023" name="Commun. Biol.">
        <title>Genome analysis of Parmales, the sister group of diatoms, reveals the evolutionary specialization of diatoms from phago-mixotrophs to photoautotrophs.</title>
        <authorList>
            <person name="Ban H."/>
            <person name="Sato S."/>
            <person name="Yoshikawa S."/>
            <person name="Yamada K."/>
            <person name="Nakamura Y."/>
            <person name="Ichinomiya M."/>
            <person name="Sato N."/>
            <person name="Blanc-Mathieu R."/>
            <person name="Endo H."/>
            <person name="Kuwata A."/>
            <person name="Ogata H."/>
        </authorList>
    </citation>
    <scope>NUCLEOTIDE SEQUENCE [LARGE SCALE GENOMIC DNA]</scope>
</reference>
<name>A0ABQ6MV12_9STRA</name>
<dbReference type="Proteomes" id="UP001165060">
    <property type="component" value="Unassembled WGS sequence"/>
</dbReference>
<organism evidence="2 3">
    <name type="scientific">Tetraparma gracilis</name>
    <dbReference type="NCBI Taxonomy" id="2962635"/>
    <lineage>
        <taxon>Eukaryota</taxon>
        <taxon>Sar</taxon>
        <taxon>Stramenopiles</taxon>
        <taxon>Ochrophyta</taxon>
        <taxon>Bolidophyceae</taxon>
        <taxon>Parmales</taxon>
        <taxon>Triparmaceae</taxon>
        <taxon>Tetraparma</taxon>
    </lineage>
</organism>
<dbReference type="EMBL" id="BRYB01001759">
    <property type="protein sequence ID" value="GMI33028.1"/>
    <property type="molecule type" value="Genomic_DNA"/>
</dbReference>
<dbReference type="InterPro" id="IPR041698">
    <property type="entry name" value="Methyltransf_25"/>
</dbReference>
<dbReference type="Gene3D" id="3.40.50.150">
    <property type="entry name" value="Vaccinia Virus protein VP39"/>
    <property type="match status" value="1"/>
</dbReference>
<dbReference type="CDD" id="cd02440">
    <property type="entry name" value="AdoMet_MTases"/>
    <property type="match status" value="1"/>
</dbReference>
<comment type="caution">
    <text evidence="2">The sequence shown here is derived from an EMBL/GenBank/DDBJ whole genome shotgun (WGS) entry which is preliminary data.</text>
</comment>